<sequence>MNVNFRVQNAKSLAAFLEEQAQGVDLQDTLKVDLHCHDYNSSEPDELWGRILRLPETWLKTETLLSTLAAQGCNPLTITNHNNAKSCWQQIAQGRDILVGAEFTCTFPEWDLKVHVLVYGFTQAQETELLRLKKNIYKFAAYAHQQDLPTVLPHPLYFYQESNQPPVELLEKFALLFTRFEVLNGQRDNWQNLLAVRFVQGMSQEKILGWAKKHGLDPFDYNKDPFTKTFTGGSDDHIGVFAGASGTYLNVPNLAERRKTEPLSKLALEALRAGRTKPYGSLAEEEKLHLTLLDYFAQVARNIEDPGLLRLLLHRGETADKLACLALGNLMMELKRHKYTMRFFNTFHQSLFGKRPGFWIRQAVSRDYRPAMDWIDRLAKAKQQGQEAFLQSLHQVLPGLFGSLQQILVNRVKAHMKGPVDLEKLAQLSPEDLVLRFEVPSRLRSFLGGEPASGRNMTEVNLSGLFDQLSFPALAALVVAGSLLGSSRALFQNRSFLNQVAQGFPELAHPKRVLWLTDTFGEKNGVGQVLLACIEEVRRRGLPIDFLVCDGQLEPGPNLKVVRPVSEFDLPQFGGQKFRFPDLMEVHKLFKEGGYDRVLCSTELLMGPVALFLKEAFKVPAYFYMHTDWLDFAKRSLGLDQHGLDRIRRLLRALYSQFDGVFALNREHQAWLTSSLMEIDPQKVHLTAHWVEERFVAVPGARAKRFPQLDPQVPVLLFAGRLSKEKGVLDLPVIYQTLLAQYPQAQMVIAGVGPAQEELKAAMPKAQFLGWVENKELPELYSAASLLVLPSRFDTFGCVVLEALSCGLPVAAYDTKGPRDILSAGGGVLADSPLDLAQKILSLLAQPEGLKTLQAQALVRARDYQAEPIFDELLGHLGLPQTSGPAQPQELTLDLVS</sequence>
<dbReference type="InterPro" id="IPR001296">
    <property type="entry name" value="Glyco_trans_1"/>
</dbReference>
<protein>
    <recommendedName>
        <fullName evidence="5">Glycosyl transferase family 1</fullName>
    </recommendedName>
</protein>
<dbReference type="PANTHER" id="PTHR45947:SF3">
    <property type="entry name" value="SULFOQUINOVOSYL TRANSFERASE SQD2"/>
    <property type="match status" value="1"/>
</dbReference>
<name>A0A1F6GTL3_9PROT</name>
<evidence type="ECO:0000313" key="3">
    <source>
        <dbReference type="EMBL" id="OGH01424.1"/>
    </source>
</evidence>
<gene>
    <name evidence="3" type="ORF">A2557_09555</name>
</gene>
<dbReference type="Pfam" id="PF00534">
    <property type="entry name" value="Glycos_transf_1"/>
    <property type="match status" value="1"/>
</dbReference>
<dbReference type="Gene3D" id="3.40.50.2000">
    <property type="entry name" value="Glycogen Phosphorylase B"/>
    <property type="match status" value="2"/>
</dbReference>
<comment type="caution">
    <text evidence="3">The sequence shown here is derived from an EMBL/GenBank/DDBJ whole genome shotgun (WGS) entry which is preliminary data.</text>
</comment>
<evidence type="ECO:0008006" key="5">
    <source>
        <dbReference type="Google" id="ProtNLM"/>
    </source>
</evidence>
<dbReference type="InterPro" id="IPR050194">
    <property type="entry name" value="Glycosyltransferase_grp1"/>
</dbReference>
<dbReference type="SUPFAM" id="SSF89550">
    <property type="entry name" value="PHP domain-like"/>
    <property type="match status" value="1"/>
</dbReference>
<accession>A0A1F6GTL3</accession>
<organism evidence="3 4">
    <name type="scientific">Candidatus Lambdaproteobacteria bacterium RIFOXYD2_FULL_56_26</name>
    <dbReference type="NCBI Taxonomy" id="1817773"/>
    <lineage>
        <taxon>Bacteria</taxon>
        <taxon>Pseudomonadati</taxon>
        <taxon>Pseudomonadota</taxon>
        <taxon>Candidatus Lambdaproteobacteria</taxon>
    </lineage>
</organism>
<dbReference type="Pfam" id="PF13439">
    <property type="entry name" value="Glyco_transf_4"/>
    <property type="match status" value="1"/>
</dbReference>
<dbReference type="AlphaFoldDB" id="A0A1F6GTL3"/>
<dbReference type="PANTHER" id="PTHR45947">
    <property type="entry name" value="SULFOQUINOVOSYL TRANSFERASE SQD2"/>
    <property type="match status" value="1"/>
</dbReference>
<dbReference type="InterPro" id="IPR016195">
    <property type="entry name" value="Pol/histidinol_Pase-like"/>
</dbReference>
<reference evidence="3 4" key="1">
    <citation type="journal article" date="2016" name="Nat. Commun.">
        <title>Thousands of microbial genomes shed light on interconnected biogeochemical processes in an aquifer system.</title>
        <authorList>
            <person name="Anantharaman K."/>
            <person name="Brown C.T."/>
            <person name="Hug L.A."/>
            <person name="Sharon I."/>
            <person name="Castelle C.J."/>
            <person name="Probst A.J."/>
            <person name="Thomas B.C."/>
            <person name="Singh A."/>
            <person name="Wilkins M.J."/>
            <person name="Karaoz U."/>
            <person name="Brodie E.L."/>
            <person name="Williams K.H."/>
            <person name="Hubbard S.S."/>
            <person name="Banfield J.F."/>
        </authorList>
    </citation>
    <scope>NUCLEOTIDE SEQUENCE [LARGE SCALE GENOMIC DNA]</scope>
</reference>
<dbReference type="Gene3D" id="3.20.20.140">
    <property type="entry name" value="Metal-dependent hydrolases"/>
    <property type="match status" value="1"/>
</dbReference>
<dbReference type="Proteomes" id="UP000177583">
    <property type="component" value="Unassembled WGS sequence"/>
</dbReference>
<proteinExistence type="predicted"/>
<dbReference type="InterPro" id="IPR028098">
    <property type="entry name" value="Glyco_trans_4-like_N"/>
</dbReference>
<evidence type="ECO:0000313" key="4">
    <source>
        <dbReference type="Proteomes" id="UP000177583"/>
    </source>
</evidence>
<feature type="domain" description="Glycosyltransferase subfamily 4-like N-terminal" evidence="2">
    <location>
        <begin position="524"/>
        <end position="687"/>
    </location>
</feature>
<evidence type="ECO:0000259" key="2">
    <source>
        <dbReference type="Pfam" id="PF13439"/>
    </source>
</evidence>
<feature type="domain" description="Glycosyl transferase family 1" evidence="1">
    <location>
        <begin position="708"/>
        <end position="853"/>
    </location>
</feature>
<dbReference type="GO" id="GO:0016757">
    <property type="term" value="F:glycosyltransferase activity"/>
    <property type="evidence" value="ECO:0007669"/>
    <property type="project" value="InterPro"/>
</dbReference>
<evidence type="ECO:0000259" key="1">
    <source>
        <dbReference type="Pfam" id="PF00534"/>
    </source>
</evidence>
<dbReference type="SUPFAM" id="SSF53756">
    <property type="entry name" value="UDP-Glycosyltransferase/glycogen phosphorylase"/>
    <property type="match status" value="1"/>
</dbReference>
<dbReference type="EMBL" id="MFNF01000035">
    <property type="protein sequence ID" value="OGH01424.1"/>
    <property type="molecule type" value="Genomic_DNA"/>
</dbReference>